<gene>
    <name evidence="2" type="ORF">OsI_32908</name>
</gene>
<proteinExistence type="predicted"/>
<protein>
    <submittedName>
        <fullName evidence="2">Uncharacterized protein</fullName>
    </submittedName>
</protein>
<dbReference type="EMBL" id="CM000135">
    <property type="protein sequence ID" value="EEC66644.1"/>
    <property type="molecule type" value="Genomic_DNA"/>
</dbReference>
<dbReference type="OMA" id="HRSPRDH"/>
<dbReference type="Proteomes" id="UP000007015">
    <property type="component" value="Chromosome 10"/>
</dbReference>
<dbReference type="STRING" id="39946.B8BFZ2"/>
<feature type="region of interest" description="Disordered" evidence="1">
    <location>
        <begin position="72"/>
        <end position="102"/>
    </location>
</feature>
<accession>B8BFZ2</accession>
<dbReference type="HOGENOM" id="CLU_1173239_0_0_1"/>
<dbReference type="Gramene" id="BGIOSGA032221-TA">
    <property type="protein sequence ID" value="BGIOSGA032221-PA"/>
    <property type="gene ID" value="BGIOSGA032221"/>
</dbReference>
<feature type="compositionally biased region" description="Low complexity" evidence="1">
    <location>
        <begin position="92"/>
        <end position="102"/>
    </location>
</feature>
<evidence type="ECO:0000313" key="2">
    <source>
        <dbReference type="EMBL" id="EEC66644.1"/>
    </source>
</evidence>
<organism evidence="2 3">
    <name type="scientific">Oryza sativa subsp. indica</name>
    <name type="common">Rice</name>
    <dbReference type="NCBI Taxonomy" id="39946"/>
    <lineage>
        <taxon>Eukaryota</taxon>
        <taxon>Viridiplantae</taxon>
        <taxon>Streptophyta</taxon>
        <taxon>Embryophyta</taxon>
        <taxon>Tracheophyta</taxon>
        <taxon>Spermatophyta</taxon>
        <taxon>Magnoliopsida</taxon>
        <taxon>Liliopsida</taxon>
        <taxon>Poales</taxon>
        <taxon>Poaceae</taxon>
        <taxon>BOP clade</taxon>
        <taxon>Oryzoideae</taxon>
        <taxon>Oryzeae</taxon>
        <taxon>Oryzinae</taxon>
        <taxon>Oryza</taxon>
        <taxon>Oryza sativa</taxon>
    </lineage>
</organism>
<evidence type="ECO:0000313" key="3">
    <source>
        <dbReference type="Proteomes" id="UP000007015"/>
    </source>
</evidence>
<evidence type="ECO:0000256" key="1">
    <source>
        <dbReference type="SAM" id="MobiDB-lite"/>
    </source>
</evidence>
<feature type="compositionally biased region" description="Basic and acidic residues" evidence="1">
    <location>
        <begin position="73"/>
        <end position="84"/>
    </location>
</feature>
<reference evidence="2 3" key="1">
    <citation type="journal article" date="2005" name="PLoS Biol.">
        <title>The genomes of Oryza sativa: a history of duplications.</title>
        <authorList>
            <person name="Yu J."/>
            <person name="Wang J."/>
            <person name="Lin W."/>
            <person name="Li S."/>
            <person name="Li H."/>
            <person name="Zhou J."/>
            <person name="Ni P."/>
            <person name="Dong W."/>
            <person name="Hu S."/>
            <person name="Zeng C."/>
            <person name="Zhang J."/>
            <person name="Zhang Y."/>
            <person name="Li R."/>
            <person name="Xu Z."/>
            <person name="Li S."/>
            <person name="Li X."/>
            <person name="Zheng H."/>
            <person name="Cong L."/>
            <person name="Lin L."/>
            <person name="Yin J."/>
            <person name="Geng J."/>
            <person name="Li G."/>
            <person name="Shi J."/>
            <person name="Liu J."/>
            <person name="Lv H."/>
            <person name="Li J."/>
            <person name="Wang J."/>
            <person name="Deng Y."/>
            <person name="Ran L."/>
            <person name="Shi X."/>
            <person name="Wang X."/>
            <person name="Wu Q."/>
            <person name="Li C."/>
            <person name="Ren X."/>
            <person name="Wang J."/>
            <person name="Wang X."/>
            <person name="Li D."/>
            <person name="Liu D."/>
            <person name="Zhang X."/>
            <person name="Ji Z."/>
            <person name="Zhao W."/>
            <person name="Sun Y."/>
            <person name="Zhang Z."/>
            <person name="Bao J."/>
            <person name="Han Y."/>
            <person name="Dong L."/>
            <person name="Ji J."/>
            <person name="Chen P."/>
            <person name="Wu S."/>
            <person name="Liu J."/>
            <person name="Xiao Y."/>
            <person name="Bu D."/>
            <person name="Tan J."/>
            <person name="Yang L."/>
            <person name="Ye C."/>
            <person name="Zhang J."/>
            <person name="Xu J."/>
            <person name="Zhou Y."/>
            <person name="Yu Y."/>
            <person name="Zhang B."/>
            <person name="Zhuang S."/>
            <person name="Wei H."/>
            <person name="Liu B."/>
            <person name="Lei M."/>
            <person name="Yu H."/>
            <person name="Li Y."/>
            <person name="Xu H."/>
            <person name="Wei S."/>
            <person name="He X."/>
            <person name="Fang L."/>
            <person name="Zhang Z."/>
            <person name="Zhang Y."/>
            <person name="Huang X."/>
            <person name="Su Z."/>
            <person name="Tong W."/>
            <person name="Li J."/>
            <person name="Tong Z."/>
            <person name="Li S."/>
            <person name="Ye J."/>
            <person name="Wang L."/>
            <person name="Fang L."/>
            <person name="Lei T."/>
            <person name="Chen C."/>
            <person name="Chen H."/>
            <person name="Xu Z."/>
            <person name="Li H."/>
            <person name="Huang H."/>
            <person name="Zhang F."/>
            <person name="Xu H."/>
            <person name="Li N."/>
            <person name="Zhao C."/>
            <person name="Li S."/>
            <person name="Dong L."/>
            <person name="Huang Y."/>
            <person name="Li L."/>
            <person name="Xi Y."/>
            <person name="Qi Q."/>
            <person name="Li W."/>
            <person name="Zhang B."/>
            <person name="Hu W."/>
            <person name="Zhang Y."/>
            <person name="Tian X."/>
            <person name="Jiao Y."/>
            <person name="Liang X."/>
            <person name="Jin J."/>
            <person name="Gao L."/>
            <person name="Zheng W."/>
            <person name="Hao B."/>
            <person name="Liu S."/>
            <person name="Wang W."/>
            <person name="Yuan L."/>
            <person name="Cao M."/>
            <person name="McDermott J."/>
            <person name="Samudrala R."/>
            <person name="Wang J."/>
            <person name="Wong G.K."/>
            <person name="Yang H."/>
        </authorList>
    </citation>
    <scope>NUCLEOTIDE SEQUENCE [LARGE SCALE GENOMIC DNA]</scope>
    <source>
        <strain evidence="3">cv. 93-11</strain>
    </source>
</reference>
<dbReference type="AlphaFoldDB" id="B8BFZ2"/>
<name>B8BFZ2_ORYSI</name>
<keyword evidence="3" id="KW-1185">Reference proteome</keyword>
<sequence length="248" mass="27300">MNSPRNLSKSPRTSSSFSQPKVFDPLQIFSGVEHPALSSSSPSVSRAPPLVVSLFSTIRCVSDQAIAPPLSPRCKEAARGRNQAEELPITRSPSSSSSPAAGSPLRFLVLGTTVGWSYRRRHTDFCRRRNILHAVIAIQASPAHVRPSVSLQERRSPVATHACTHSHRMKTSRSLTCLSMPRTTSACATVSADSDHRSPRDHHHQLRHLPLYIFLFSPRRLSRRRSPSPPPQRSPVASALSLLLLFLS</sequence>